<name>A0A1Q9BV23_SYMMI</name>
<evidence type="ECO:0000313" key="2">
    <source>
        <dbReference type="Proteomes" id="UP000186817"/>
    </source>
</evidence>
<evidence type="ECO:0000313" key="1">
    <source>
        <dbReference type="EMBL" id="OLP74519.1"/>
    </source>
</evidence>
<sequence>MVWMGLTYGPSMKLRMQLLAAAWSGAGISLHELSGIVNGSKLWNGRLPWRTMATCGLLGMGLVTTSRRGCCLDSVVFVAQQVLYYDFATTPSTVVLSWLRRLWL</sequence>
<protein>
    <submittedName>
        <fullName evidence="1">Uncharacterized protein</fullName>
    </submittedName>
</protein>
<dbReference type="OrthoDB" id="407135at2759"/>
<dbReference type="Proteomes" id="UP000186817">
    <property type="component" value="Unassembled WGS sequence"/>
</dbReference>
<dbReference type="EMBL" id="LSRX01003596">
    <property type="protein sequence ID" value="OLP74519.1"/>
    <property type="molecule type" value="Genomic_DNA"/>
</dbReference>
<gene>
    <name evidence="1" type="ORF">AK812_SmicGene45910</name>
</gene>
<comment type="caution">
    <text evidence="1">The sequence shown here is derived from an EMBL/GenBank/DDBJ whole genome shotgun (WGS) entry which is preliminary data.</text>
</comment>
<proteinExistence type="predicted"/>
<keyword evidence="2" id="KW-1185">Reference proteome</keyword>
<reference evidence="1 2" key="1">
    <citation type="submission" date="2016-02" db="EMBL/GenBank/DDBJ databases">
        <title>Genome analysis of coral dinoflagellate symbionts highlights evolutionary adaptations to a symbiotic lifestyle.</title>
        <authorList>
            <person name="Aranda M."/>
            <person name="Li Y."/>
            <person name="Liew Y.J."/>
            <person name="Baumgarten S."/>
            <person name="Simakov O."/>
            <person name="Wilson M."/>
            <person name="Piel J."/>
            <person name="Ashoor H."/>
            <person name="Bougouffa S."/>
            <person name="Bajic V.B."/>
            <person name="Ryu T."/>
            <person name="Ravasi T."/>
            <person name="Bayer T."/>
            <person name="Micklem G."/>
            <person name="Kim H."/>
            <person name="Bhak J."/>
            <person name="Lajeunesse T.C."/>
            <person name="Voolstra C.R."/>
        </authorList>
    </citation>
    <scope>NUCLEOTIDE SEQUENCE [LARGE SCALE GENOMIC DNA]</scope>
    <source>
        <strain evidence="1 2">CCMP2467</strain>
    </source>
</reference>
<dbReference type="AlphaFoldDB" id="A0A1Q9BV23"/>
<accession>A0A1Q9BV23</accession>
<organism evidence="1 2">
    <name type="scientific">Symbiodinium microadriaticum</name>
    <name type="common">Dinoflagellate</name>
    <name type="synonym">Zooxanthella microadriatica</name>
    <dbReference type="NCBI Taxonomy" id="2951"/>
    <lineage>
        <taxon>Eukaryota</taxon>
        <taxon>Sar</taxon>
        <taxon>Alveolata</taxon>
        <taxon>Dinophyceae</taxon>
        <taxon>Suessiales</taxon>
        <taxon>Symbiodiniaceae</taxon>
        <taxon>Symbiodinium</taxon>
    </lineage>
</organism>